<name>A0ACA9SZA8_9GLOM</name>
<sequence>VAMAVRRVGARPHNLNNEHPPLIPVNICSAHQQRIVVSAIFCAILAFKGYYYIYSNEA</sequence>
<protein>
    <submittedName>
        <fullName evidence="1">14194_t:CDS:1</fullName>
    </submittedName>
</protein>
<feature type="non-terminal residue" evidence="1">
    <location>
        <position position="1"/>
    </location>
</feature>
<proteinExistence type="predicted"/>
<organism evidence="1 2">
    <name type="scientific">Racocetra persica</name>
    <dbReference type="NCBI Taxonomy" id="160502"/>
    <lineage>
        <taxon>Eukaryota</taxon>
        <taxon>Fungi</taxon>
        <taxon>Fungi incertae sedis</taxon>
        <taxon>Mucoromycota</taxon>
        <taxon>Glomeromycotina</taxon>
        <taxon>Glomeromycetes</taxon>
        <taxon>Diversisporales</taxon>
        <taxon>Gigasporaceae</taxon>
        <taxon>Racocetra</taxon>
    </lineage>
</organism>
<comment type="caution">
    <text evidence="1">The sequence shown here is derived from an EMBL/GenBank/DDBJ whole genome shotgun (WGS) entry which is preliminary data.</text>
</comment>
<feature type="non-terminal residue" evidence="1">
    <location>
        <position position="58"/>
    </location>
</feature>
<evidence type="ECO:0000313" key="2">
    <source>
        <dbReference type="Proteomes" id="UP000789920"/>
    </source>
</evidence>
<reference evidence="1" key="1">
    <citation type="submission" date="2021-06" db="EMBL/GenBank/DDBJ databases">
        <authorList>
            <person name="Kallberg Y."/>
            <person name="Tangrot J."/>
            <person name="Rosling A."/>
        </authorList>
    </citation>
    <scope>NUCLEOTIDE SEQUENCE</scope>
    <source>
        <strain evidence="1">MA461A</strain>
    </source>
</reference>
<evidence type="ECO:0000313" key="1">
    <source>
        <dbReference type="EMBL" id="CAG8852345.1"/>
    </source>
</evidence>
<dbReference type="EMBL" id="CAJVQC010181380">
    <property type="protein sequence ID" value="CAG8852345.1"/>
    <property type="molecule type" value="Genomic_DNA"/>
</dbReference>
<gene>
    <name evidence="1" type="ORF">RPERSI_LOCUS37034</name>
</gene>
<dbReference type="Proteomes" id="UP000789920">
    <property type="component" value="Unassembled WGS sequence"/>
</dbReference>
<accession>A0ACA9SZA8</accession>
<keyword evidence="2" id="KW-1185">Reference proteome</keyword>